<dbReference type="InterPro" id="IPR041095">
    <property type="entry name" value="EFG_II"/>
</dbReference>
<dbReference type="InterPro" id="IPR047872">
    <property type="entry name" value="EFG_IV"/>
</dbReference>
<dbReference type="Gene3D" id="2.40.30.10">
    <property type="entry name" value="Translation factors"/>
    <property type="match status" value="1"/>
</dbReference>
<dbReference type="PANTHER" id="PTHR43261:SF6">
    <property type="entry name" value="ELONGATION FACTOR G-LIKE PROTEIN"/>
    <property type="match status" value="1"/>
</dbReference>
<dbReference type="PRINTS" id="PR00315">
    <property type="entry name" value="ELONGATNFCT"/>
</dbReference>
<dbReference type="Gene3D" id="3.30.70.240">
    <property type="match status" value="1"/>
</dbReference>
<dbReference type="GO" id="GO:0005525">
    <property type="term" value="F:GTP binding"/>
    <property type="evidence" value="ECO:0007669"/>
    <property type="project" value="UniProtKB-KW"/>
</dbReference>
<gene>
    <name evidence="4" type="ORF">HGMM_OP4C265</name>
</gene>
<protein>
    <submittedName>
        <fullName evidence="4">Elongation factor EF-G</fullName>
    </submittedName>
</protein>
<keyword evidence="4" id="KW-0251">Elongation factor</keyword>
<dbReference type="InterPro" id="IPR014721">
    <property type="entry name" value="Ribsml_uS5_D2-typ_fold_subgr"/>
</dbReference>
<dbReference type="InterPro" id="IPR035647">
    <property type="entry name" value="EFG_III/V"/>
</dbReference>
<dbReference type="PANTHER" id="PTHR43261">
    <property type="entry name" value="TRANSLATION ELONGATION FACTOR G-RELATED"/>
    <property type="match status" value="1"/>
</dbReference>
<dbReference type="InterPro" id="IPR005517">
    <property type="entry name" value="Transl_elong_EFG/EF2_IV"/>
</dbReference>
<accession>H5SVK0</accession>
<keyword evidence="2" id="KW-0342">GTP-binding</keyword>
<proteinExistence type="predicted"/>
<dbReference type="CDD" id="cd01434">
    <property type="entry name" value="EFG_mtEFG1_IV"/>
    <property type="match status" value="1"/>
</dbReference>
<dbReference type="Gene3D" id="3.30.230.10">
    <property type="match status" value="1"/>
</dbReference>
<keyword evidence="1" id="KW-0547">Nucleotide-binding</keyword>
<dbReference type="Pfam" id="PF00679">
    <property type="entry name" value="EFG_C"/>
    <property type="match status" value="1"/>
</dbReference>
<dbReference type="FunFam" id="3.30.230.10:FF:000003">
    <property type="entry name" value="Elongation factor G"/>
    <property type="match status" value="1"/>
</dbReference>
<dbReference type="InterPro" id="IPR053905">
    <property type="entry name" value="EF-G-like_DII"/>
</dbReference>
<dbReference type="NCBIfam" id="TIGR00231">
    <property type="entry name" value="small_GTP"/>
    <property type="match status" value="1"/>
</dbReference>
<dbReference type="AlphaFoldDB" id="H5SVK0"/>
<dbReference type="InterPro" id="IPR020568">
    <property type="entry name" value="Ribosomal_Su5_D2-typ_SF"/>
</dbReference>
<sequence length="715" mass="78680">MAASADHCVPHGAGALFADRPTAVVWLLAFLSLRRYTRNDSRNGVIARMEVRTVCLVGHAGSGKTALAEALLKRGGHDAKFDFTPEAKSRGHTVDLGVGSLLQGEKLLQILDTPGFTEFIEEVYKALWASETAVLVVNAEKGVEVHTEKVWELIQKFKRPSLIVINKMDLPNADLPKALESLRTILPGRFACLELPIREGANCVGYVDLIENKAVYIDKRKGAIPAELQATAAAERERLLEVLAEANDELMVHFLEGQEVPVSEIRHALKDALRARLFSPVLCTAVPSGAGIDALLEMLQTETPAFAELHKPAESFRAQAFYLFSDQYLGRLAFLKVLGGTLSEGDTITNVNTGAQERVKEILRFHGDKSEKISQAHAGEIIALAKLSDCQLGETFASTSSAEKLPWIEFPKPVFARAVTPETQADDEKMSSALKEITSVKATLSFYRDPVTHEAILAGLGDTHLNVFTERLKNRYGVSVKLHKPHIPYKETILKVAQGQYKHKKQSGGRGQYGEAHLRVEPIPGKTYEFVDEVKGGVIPREYIPAVEKGVLEAMQQGILAGYPMTDIRVAVYYGSYHEVDSNEISFKIAGAHAFRLAAQAAQPALLEPIYKVTIWTPSEYTGDIISSLNGKRGRILGMGMDEEPSDGIPKRDKIEAEVPLAEMLDYALELKSITQGRATFQMEFLRYQVVTSEKLAEELLKREGKTIGKPAEAK</sequence>
<feature type="domain" description="Tr-type G" evidence="3">
    <location>
        <begin position="49"/>
        <end position="310"/>
    </location>
</feature>
<name>H5SVK0_ACEAU</name>
<dbReference type="InterPro" id="IPR009000">
    <property type="entry name" value="Transl_B-barrel_sf"/>
</dbReference>
<dbReference type="Pfam" id="PF14492">
    <property type="entry name" value="EFG_III"/>
    <property type="match status" value="1"/>
</dbReference>
<keyword evidence="4" id="KW-0648">Protein biosynthesis</keyword>
<dbReference type="GO" id="GO:0003746">
    <property type="term" value="F:translation elongation factor activity"/>
    <property type="evidence" value="ECO:0007669"/>
    <property type="project" value="UniProtKB-KW"/>
</dbReference>
<reference evidence="4" key="2">
    <citation type="journal article" date="2012" name="PLoS ONE">
        <title>A Deeply Branching Thermophilic Bacterium with an Ancient Acetyl-CoA Pathway Dominates a Subsurface Ecosystem.</title>
        <authorList>
            <person name="Takami H."/>
            <person name="Noguchi H."/>
            <person name="Takaki Y."/>
            <person name="Uchiyama I."/>
            <person name="Toyoda A."/>
            <person name="Nishi S."/>
            <person name="Chee G.-J."/>
            <person name="Arai W."/>
            <person name="Nunoura T."/>
            <person name="Itoh T."/>
            <person name="Hattori M."/>
            <person name="Takai K."/>
        </authorList>
    </citation>
    <scope>NUCLEOTIDE SEQUENCE</scope>
</reference>
<dbReference type="InterPro" id="IPR005225">
    <property type="entry name" value="Small_GTP-bd"/>
</dbReference>
<dbReference type="SUPFAM" id="SSF54980">
    <property type="entry name" value="EF-G C-terminal domain-like"/>
    <property type="match status" value="2"/>
</dbReference>
<dbReference type="FunFam" id="3.30.70.240:FF:000001">
    <property type="entry name" value="Elongation factor G"/>
    <property type="match status" value="1"/>
</dbReference>
<reference evidence="4" key="1">
    <citation type="journal article" date="2005" name="Environ. Microbiol.">
        <title>Genetic and functional properties of uncultivated thermophilic crenarchaeotes from a subsurface gold mine as revealed by analysis of genome fragments.</title>
        <authorList>
            <person name="Nunoura T."/>
            <person name="Hirayama H."/>
            <person name="Takami H."/>
            <person name="Oida H."/>
            <person name="Nishi S."/>
            <person name="Shimamura S."/>
            <person name="Suzuki Y."/>
            <person name="Inagaki F."/>
            <person name="Takai K."/>
            <person name="Nealson K.H."/>
            <person name="Horikoshi K."/>
        </authorList>
    </citation>
    <scope>NUCLEOTIDE SEQUENCE</scope>
</reference>
<dbReference type="InterPro" id="IPR027417">
    <property type="entry name" value="P-loop_NTPase"/>
</dbReference>
<dbReference type="Pfam" id="PF22042">
    <property type="entry name" value="EF-G_D2"/>
    <property type="match status" value="1"/>
</dbReference>
<dbReference type="SMART" id="SM00838">
    <property type="entry name" value="EFG_C"/>
    <property type="match status" value="1"/>
</dbReference>
<evidence type="ECO:0000256" key="1">
    <source>
        <dbReference type="ARBA" id="ARBA00022741"/>
    </source>
</evidence>
<dbReference type="SUPFAM" id="SSF54211">
    <property type="entry name" value="Ribosomal protein S5 domain 2-like"/>
    <property type="match status" value="1"/>
</dbReference>
<organism evidence="4">
    <name type="scientific">Acetithermum autotrophicum</name>
    <dbReference type="NCBI Taxonomy" id="1446466"/>
    <lineage>
        <taxon>Bacteria</taxon>
        <taxon>Candidatus Bipolaricaulota</taxon>
        <taxon>Candidatus Acetithermum</taxon>
    </lineage>
</organism>
<dbReference type="GO" id="GO:0003924">
    <property type="term" value="F:GTPase activity"/>
    <property type="evidence" value="ECO:0007669"/>
    <property type="project" value="InterPro"/>
</dbReference>
<dbReference type="SUPFAM" id="SSF50447">
    <property type="entry name" value="Translation proteins"/>
    <property type="match status" value="1"/>
</dbReference>
<dbReference type="InterPro" id="IPR035649">
    <property type="entry name" value="EFG_V"/>
</dbReference>
<evidence type="ECO:0000256" key="2">
    <source>
        <dbReference type="ARBA" id="ARBA00023134"/>
    </source>
</evidence>
<dbReference type="SMART" id="SM00889">
    <property type="entry name" value="EFG_IV"/>
    <property type="match status" value="1"/>
</dbReference>
<dbReference type="SUPFAM" id="SSF52540">
    <property type="entry name" value="P-loop containing nucleoside triphosphate hydrolases"/>
    <property type="match status" value="1"/>
</dbReference>
<dbReference type="Pfam" id="PF03764">
    <property type="entry name" value="EFG_IV"/>
    <property type="match status" value="1"/>
</dbReference>
<dbReference type="EMBL" id="AP011803">
    <property type="protein sequence ID" value="BAL59629.1"/>
    <property type="molecule type" value="Genomic_DNA"/>
</dbReference>
<dbReference type="PROSITE" id="PS51722">
    <property type="entry name" value="G_TR_2"/>
    <property type="match status" value="1"/>
</dbReference>
<evidence type="ECO:0000259" key="3">
    <source>
        <dbReference type="PROSITE" id="PS51722"/>
    </source>
</evidence>
<dbReference type="InterPro" id="IPR000795">
    <property type="entry name" value="T_Tr_GTP-bd_dom"/>
</dbReference>
<dbReference type="InterPro" id="IPR000640">
    <property type="entry name" value="EFG_V-like"/>
</dbReference>
<dbReference type="CDD" id="cd03713">
    <property type="entry name" value="EFG_mtEFG_C"/>
    <property type="match status" value="1"/>
</dbReference>
<dbReference type="NCBIfam" id="NF009381">
    <property type="entry name" value="PRK12740.1-5"/>
    <property type="match status" value="1"/>
</dbReference>
<dbReference type="Pfam" id="PF00009">
    <property type="entry name" value="GTP_EFTU"/>
    <property type="match status" value="1"/>
</dbReference>
<dbReference type="GO" id="GO:0032790">
    <property type="term" value="P:ribosome disassembly"/>
    <property type="evidence" value="ECO:0007669"/>
    <property type="project" value="TreeGrafter"/>
</dbReference>
<dbReference type="Gene3D" id="3.40.50.300">
    <property type="entry name" value="P-loop containing nucleotide triphosphate hydrolases"/>
    <property type="match status" value="1"/>
</dbReference>
<dbReference type="Gene3D" id="3.30.70.870">
    <property type="entry name" value="Elongation Factor G (Translational Gtpase), domain 3"/>
    <property type="match status" value="1"/>
</dbReference>
<evidence type="ECO:0000313" key="4">
    <source>
        <dbReference type="EMBL" id="BAL59629.1"/>
    </source>
</evidence>